<evidence type="ECO:0000313" key="1">
    <source>
        <dbReference type="EMBL" id="KAK9842800.1"/>
    </source>
</evidence>
<proteinExistence type="predicted"/>
<dbReference type="Proteomes" id="UP001438707">
    <property type="component" value="Unassembled WGS sequence"/>
</dbReference>
<dbReference type="AlphaFoldDB" id="A0AAW1S9L3"/>
<reference evidence="1 2" key="1">
    <citation type="journal article" date="2024" name="Nat. Commun.">
        <title>Phylogenomics reveals the evolutionary origins of lichenization in chlorophyte algae.</title>
        <authorList>
            <person name="Puginier C."/>
            <person name="Libourel C."/>
            <person name="Otte J."/>
            <person name="Skaloud P."/>
            <person name="Haon M."/>
            <person name="Grisel S."/>
            <person name="Petersen M."/>
            <person name="Berrin J.G."/>
            <person name="Delaux P.M."/>
            <person name="Dal Grande F."/>
            <person name="Keller J."/>
        </authorList>
    </citation>
    <scope>NUCLEOTIDE SEQUENCE [LARGE SCALE GENOMIC DNA]</scope>
    <source>
        <strain evidence="1 2">SAG 2145</strain>
    </source>
</reference>
<evidence type="ECO:0000313" key="2">
    <source>
        <dbReference type="Proteomes" id="UP001438707"/>
    </source>
</evidence>
<gene>
    <name evidence="1" type="ORF">WJX74_002574</name>
</gene>
<accession>A0AAW1S9L3</accession>
<sequence length="172" mass="18252">MAVGHQPARANPVQDLIVRQARPELDKDQAIVMLMDAKSTLTELSKLAATPADSQERFRARAILPGMAKRLREVGPAAPIVAAAVSGNLREAGVSKRYGGQAGLQGATDAVYQGIGSVITISGRTIRKEAQATPERADEAIRHIDDLLTQLPAADTAKAIAFRKARQVLPIG</sequence>
<keyword evidence="2" id="KW-1185">Reference proteome</keyword>
<organism evidence="1 2">
    <name type="scientific">Apatococcus lobatus</name>
    <dbReference type="NCBI Taxonomy" id="904363"/>
    <lineage>
        <taxon>Eukaryota</taxon>
        <taxon>Viridiplantae</taxon>
        <taxon>Chlorophyta</taxon>
        <taxon>core chlorophytes</taxon>
        <taxon>Trebouxiophyceae</taxon>
        <taxon>Chlorellales</taxon>
        <taxon>Chlorellaceae</taxon>
        <taxon>Apatococcus</taxon>
    </lineage>
</organism>
<comment type="caution">
    <text evidence="1">The sequence shown here is derived from an EMBL/GenBank/DDBJ whole genome shotgun (WGS) entry which is preliminary data.</text>
</comment>
<name>A0AAW1S9L3_9CHLO</name>
<dbReference type="EMBL" id="JALJOS010000002">
    <property type="protein sequence ID" value="KAK9842800.1"/>
    <property type="molecule type" value="Genomic_DNA"/>
</dbReference>
<protein>
    <submittedName>
        <fullName evidence="1">Uncharacterized protein</fullName>
    </submittedName>
</protein>